<evidence type="ECO:0000313" key="4">
    <source>
        <dbReference type="Proteomes" id="UP000289886"/>
    </source>
</evidence>
<evidence type="ECO:0000259" key="2">
    <source>
        <dbReference type="PROSITE" id="PS51016"/>
    </source>
</evidence>
<evidence type="ECO:0000256" key="1">
    <source>
        <dbReference type="SAM" id="MobiDB-lite"/>
    </source>
</evidence>
<dbReference type="PANTHER" id="PTHR45876">
    <property type="entry name" value="FI04035P"/>
    <property type="match status" value="1"/>
</dbReference>
<dbReference type="GO" id="GO:0005096">
    <property type="term" value="F:GTPase activator activity"/>
    <property type="evidence" value="ECO:0007669"/>
    <property type="project" value="TreeGrafter"/>
</dbReference>
<dbReference type="InterPro" id="IPR008936">
    <property type="entry name" value="Rho_GTPase_activation_prot"/>
</dbReference>
<dbReference type="FunFam" id="1.25.40.530:FF:000003">
    <property type="entry name" value="Rho GTPase-activating protein 39"/>
    <property type="match status" value="1"/>
</dbReference>
<feature type="region of interest" description="Disordered" evidence="1">
    <location>
        <begin position="1"/>
        <end position="172"/>
    </location>
</feature>
<gene>
    <name evidence="3" type="ORF">EOD39_9174</name>
</gene>
<dbReference type="InterPro" id="IPR028108">
    <property type="entry name" value="DUF4505"/>
</dbReference>
<dbReference type="PANTHER" id="PTHR45876:SF1">
    <property type="entry name" value="RHO GTPASE-ACTIVATING PROTEIN 39"/>
    <property type="match status" value="1"/>
</dbReference>
<feature type="region of interest" description="Disordered" evidence="1">
    <location>
        <begin position="274"/>
        <end position="345"/>
    </location>
</feature>
<dbReference type="Pfam" id="PF00784">
    <property type="entry name" value="MyTH4"/>
    <property type="match status" value="1"/>
</dbReference>
<reference evidence="3 4" key="1">
    <citation type="submission" date="2019-01" db="EMBL/GenBank/DDBJ databases">
        <title>Draft Genome and Complete Hox-Cluster Characterization of the Sterlet Sturgeon (Acipenser ruthenus).</title>
        <authorList>
            <person name="Wei Q."/>
        </authorList>
    </citation>
    <scope>NUCLEOTIDE SEQUENCE [LARGE SCALE GENOMIC DNA]</scope>
    <source>
        <strain evidence="3">WHYD16114868_AA</strain>
        <tissue evidence="3">Blood</tissue>
    </source>
</reference>
<dbReference type="EMBL" id="SCEB01215537">
    <property type="protein sequence ID" value="RXM29069.1"/>
    <property type="molecule type" value="Genomic_DNA"/>
</dbReference>
<dbReference type="SUPFAM" id="SSF48350">
    <property type="entry name" value="GTPase activation domain, GAP"/>
    <property type="match status" value="1"/>
</dbReference>
<proteinExistence type="predicted"/>
<feature type="compositionally biased region" description="Gly residues" evidence="1">
    <location>
        <begin position="32"/>
        <end position="43"/>
    </location>
</feature>
<feature type="compositionally biased region" description="Basic and acidic residues" evidence="1">
    <location>
        <begin position="66"/>
        <end position="78"/>
    </location>
</feature>
<feature type="compositionally biased region" description="Basic and acidic residues" evidence="1">
    <location>
        <begin position="10"/>
        <end position="23"/>
    </location>
</feature>
<feature type="domain" description="MyTH4" evidence="2">
    <location>
        <begin position="531"/>
        <end position="688"/>
    </location>
</feature>
<organism evidence="3 4">
    <name type="scientific">Acipenser ruthenus</name>
    <name type="common">Sterlet sturgeon</name>
    <dbReference type="NCBI Taxonomy" id="7906"/>
    <lineage>
        <taxon>Eukaryota</taxon>
        <taxon>Metazoa</taxon>
        <taxon>Chordata</taxon>
        <taxon>Craniata</taxon>
        <taxon>Vertebrata</taxon>
        <taxon>Euteleostomi</taxon>
        <taxon>Actinopterygii</taxon>
        <taxon>Chondrostei</taxon>
        <taxon>Acipenseriformes</taxon>
        <taxon>Acipenseridae</taxon>
        <taxon>Acipenser</taxon>
    </lineage>
</organism>
<dbReference type="Pfam" id="PF14956">
    <property type="entry name" value="DUF4505"/>
    <property type="match status" value="1"/>
</dbReference>
<evidence type="ECO:0000313" key="3">
    <source>
        <dbReference type="EMBL" id="RXM29069.1"/>
    </source>
</evidence>
<dbReference type="InterPro" id="IPR000857">
    <property type="entry name" value="MyTH4_dom"/>
</dbReference>
<sequence>MSPFRWNTGTKERMLIKVTDREPSFLAHQGNGYEGPGGGGGGTRSRRCSGNQPTPPEPENCSVFYPERRQSPFLKRVELGGSPLIGRGDPFQHRRASGDSQPPSPRYGYEPPLYEEPPSEYQPPIYEEPPTDMHCEASHYGKACSPQQKSPGRKPQLPLFHSPKQGSHSPYQQLVLTKQKCPEKSLSLEYSPAGKEYVKQLVYVEQSGSSPRFKTADRLHRYQPSNTIAGYGGSYTLQHSQSLIRDPRTTDRSNSNPGDPCELRHLLYDDSMSWSSQQDTLSSTGGYSPSSRKRKSRKPSLPQEVLAHCGESEGECEPAGGGTMDRQQQQQGGVVSAAESPLSGYPESYLTQGRLAWEAQQMHQLRQRSSWDAAQQQGALQSQLQQGVGAKDGYESDGAVPHPLPGPVVRAFSEDEALAQQDGRHWKRSTFERLGFPQVLLEKSVSVQTNLASPEPFLHPSQSEDLGACAQFESSRNARNMNASASCVFPEFTLRKPSSETDIENWASKHFNKHTQGLFRRKVSIANMLAWSSEPIKKPMIMTSDRGVKKEAVEIFKLIQMYMGDRRAKTDQLNVALEIAIKGWSVQGLRDELYIQLCRQTTENFRYDSLSHGWELMAICLAFFPPTPKFHSYLEGYIYRHMDPLNDTKGVAISTYAKYCYRKLQRAALTGAKKGLQKPNLEEIKHARNAVFCPSMFGSSLEEVMVMQKERYPDHQLPWVQTRLSEEVLGLNGDQTEGIFRVPGDIDEVNALKLQVDQWNIPTGLEDPHIPAGKMFFPTSVCWSWLRGSRFLKCQAKKLTSVRNVTYNQGQSPEPRIREYFYYIDHQGQLFLDDSKVKNFISCFKDKQFLVFFFSRLRRNESGRYQDSFPFLSLCGRERNFVRCDDRPVVFTQLLGGAGGGGGPELLSYCGGAERLVVPFCPTALYMHPGNGRLYHPCVERSGSVGLVRSALAIELSPRFEYRPREEHIGQPTHFNWAGSRHQLTNELARFFREPGTQQEGQGERAS</sequence>
<protein>
    <submittedName>
        <fullName evidence="3">Rho GTPase-activating protein 39</fullName>
    </submittedName>
</protein>
<keyword evidence="4" id="KW-1185">Reference proteome</keyword>
<feature type="compositionally biased region" description="Polar residues" evidence="1">
    <location>
        <begin position="274"/>
        <end position="287"/>
    </location>
</feature>
<feature type="compositionally biased region" description="Low complexity" evidence="1">
    <location>
        <begin position="324"/>
        <end position="333"/>
    </location>
</feature>
<dbReference type="PROSITE" id="PS51016">
    <property type="entry name" value="MYTH4"/>
    <property type="match status" value="1"/>
</dbReference>
<dbReference type="Proteomes" id="UP000289886">
    <property type="component" value="Unassembled WGS sequence"/>
</dbReference>
<dbReference type="GO" id="GO:0005737">
    <property type="term" value="C:cytoplasm"/>
    <property type="evidence" value="ECO:0007669"/>
    <property type="project" value="TreeGrafter"/>
</dbReference>
<accession>A0A444U1S8</accession>
<dbReference type="GO" id="GO:0005856">
    <property type="term" value="C:cytoskeleton"/>
    <property type="evidence" value="ECO:0007669"/>
    <property type="project" value="InterPro"/>
</dbReference>
<dbReference type="SMART" id="SM00139">
    <property type="entry name" value="MyTH4"/>
    <property type="match status" value="1"/>
</dbReference>
<name>A0A444U1S8_ACIRT</name>
<comment type="caution">
    <text evidence="3">The sequence shown here is derived from an EMBL/GenBank/DDBJ whole genome shotgun (WGS) entry which is preliminary data.</text>
</comment>
<dbReference type="Gene3D" id="1.10.555.10">
    <property type="entry name" value="Rho GTPase activation protein"/>
    <property type="match status" value="1"/>
</dbReference>
<dbReference type="AlphaFoldDB" id="A0A444U1S8"/>
<dbReference type="InterPro" id="IPR038185">
    <property type="entry name" value="MyTH4_dom_sf"/>
</dbReference>
<dbReference type="Gene3D" id="1.25.40.530">
    <property type="entry name" value="MyTH4 domain"/>
    <property type="match status" value="1"/>
</dbReference>